<dbReference type="WBParaSite" id="TCONS_00013788.p1">
    <property type="protein sequence ID" value="TCONS_00013788.p1"/>
    <property type="gene ID" value="XLOC_008701"/>
</dbReference>
<protein>
    <submittedName>
        <fullName evidence="2">Transmembrane protein</fullName>
    </submittedName>
</protein>
<sequence length="109" mass="12028">MHNKLMPLKRGSTIVKTLELFRWGAIRTSRLSILWDKGFSVIVVIFPVNRILLPFAEVAVASDLSICLMVCGGSCCNNLSFRTFIEAPVSNNVKIGMLSRDMIILGNAS</sequence>
<dbReference type="Proteomes" id="UP000035681">
    <property type="component" value="Unplaced"/>
</dbReference>
<accession>A0A0K0E078</accession>
<name>A0A0K0E078_STRER</name>
<keyword evidence="1" id="KW-1185">Reference proteome</keyword>
<evidence type="ECO:0000313" key="2">
    <source>
        <dbReference type="WBParaSite" id="SSTP_0000289250.1"/>
    </source>
</evidence>
<dbReference type="AlphaFoldDB" id="A0A0K0E078"/>
<evidence type="ECO:0000313" key="1">
    <source>
        <dbReference type="Proteomes" id="UP000035681"/>
    </source>
</evidence>
<organism evidence="2">
    <name type="scientific">Strongyloides stercoralis</name>
    <name type="common">Threadworm</name>
    <dbReference type="NCBI Taxonomy" id="6248"/>
    <lineage>
        <taxon>Eukaryota</taxon>
        <taxon>Metazoa</taxon>
        <taxon>Ecdysozoa</taxon>
        <taxon>Nematoda</taxon>
        <taxon>Chromadorea</taxon>
        <taxon>Rhabditida</taxon>
        <taxon>Tylenchina</taxon>
        <taxon>Panagrolaimomorpha</taxon>
        <taxon>Strongyloidoidea</taxon>
        <taxon>Strongyloididae</taxon>
        <taxon>Strongyloides</taxon>
    </lineage>
</organism>
<dbReference type="WBParaSite" id="SSTP_0000289250.1">
    <property type="protein sequence ID" value="SSTP_0000289250.1"/>
    <property type="gene ID" value="SSTP_0000289250"/>
</dbReference>
<proteinExistence type="predicted"/>
<reference evidence="2" key="1">
    <citation type="submission" date="2015-08" db="UniProtKB">
        <authorList>
            <consortium name="WormBaseParasite"/>
        </authorList>
    </citation>
    <scope>IDENTIFICATION</scope>
</reference>